<name>A0A0U1L5U3_9FIRM</name>
<dbReference type="AlphaFoldDB" id="A0A0U1L5U3"/>
<feature type="domain" description="DUF2460" evidence="1">
    <location>
        <begin position="2"/>
        <end position="145"/>
    </location>
</feature>
<keyword evidence="3" id="KW-1185">Reference proteome</keyword>
<dbReference type="Pfam" id="PF09343">
    <property type="entry name" value="DUF2460"/>
    <property type="match status" value="1"/>
</dbReference>
<proteinExistence type="predicted"/>
<dbReference type="Proteomes" id="UP000049855">
    <property type="component" value="Unassembled WGS sequence"/>
</dbReference>
<organism evidence="2 3">
    <name type="scientific">Sporomusa ovata</name>
    <dbReference type="NCBI Taxonomy" id="2378"/>
    <lineage>
        <taxon>Bacteria</taxon>
        <taxon>Bacillati</taxon>
        <taxon>Bacillota</taxon>
        <taxon>Negativicutes</taxon>
        <taxon>Selenomonadales</taxon>
        <taxon>Sporomusaceae</taxon>
        <taxon>Sporomusa</taxon>
    </lineage>
</organism>
<evidence type="ECO:0000313" key="2">
    <source>
        <dbReference type="EMBL" id="CQR75057.1"/>
    </source>
</evidence>
<dbReference type="EMBL" id="CTRP01000016">
    <property type="protein sequence ID" value="CQR75057.1"/>
    <property type="molecule type" value="Genomic_DNA"/>
</dbReference>
<evidence type="ECO:0000259" key="1">
    <source>
        <dbReference type="Pfam" id="PF09343"/>
    </source>
</evidence>
<dbReference type="InterPro" id="IPR011740">
    <property type="entry name" value="DUF2460"/>
</dbReference>
<gene>
    <name evidence="2" type="ORF">SpAn4DRAFT_4421</name>
</gene>
<evidence type="ECO:0000313" key="3">
    <source>
        <dbReference type="Proteomes" id="UP000049855"/>
    </source>
</evidence>
<reference evidence="3" key="1">
    <citation type="submission" date="2015-03" db="EMBL/GenBank/DDBJ databases">
        <authorList>
            <person name="Nijsse Bart"/>
        </authorList>
    </citation>
    <scope>NUCLEOTIDE SEQUENCE [LARGE SCALE GENOMIC DNA]</scope>
</reference>
<sequence>MKNQKQLDNLIAFFRARKGKAYGFRFKDWSDFKAVGQICGVLEGNKLVYQLQKTYVDSAGFTDIRLIKKPVSGTVTLYISGVMQTSGYTVDYVTGRITFDAIPAGVVTADFEYDVPCRFDTDEMPINIDNWSSYSWSGITVIEIKW</sequence>
<protein>
    <submittedName>
        <fullName evidence="2">Gene Transfer Agent (GTA) ORFG12</fullName>
    </submittedName>
</protein>
<accession>A0A0U1L5U3</accession>